<dbReference type="PANTHER" id="PTHR35497:SF1">
    <property type="entry name" value="ACYL-UDP-N-ACETYLGLUCOSAMINE O-ACYLTRANSFERASE"/>
    <property type="match status" value="1"/>
</dbReference>
<feature type="domain" description="C2H2-type" evidence="2">
    <location>
        <begin position="50"/>
        <end position="72"/>
    </location>
</feature>
<dbReference type="InterPro" id="IPR013087">
    <property type="entry name" value="Znf_C2H2_type"/>
</dbReference>
<proteinExistence type="predicted"/>
<evidence type="ECO:0000259" key="2">
    <source>
        <dbReference type="PROSITE" id="PS00028"/>
    </source>
</evidence>
<evidence type="ECO:0000256" key="1">
    <source>
        <dbReference type="SAM" id="MobiDB-lite"/>
    </source>
</evidence>
<dbReference type="PANTHER" id="PTHR35497">
    <property type="entry name" value="ACYL-UDP-N-ACETYLGLUCOSAMINE O-ACYLTRANSFERASE"/>
    <property type="match status" value="1"/>
</dbReference>
<dbReference type="AlphaFoldDB" id="A0A2P2J9H2"/>
<protein>
    <recommendedName>
        <fullName evidence="2">C2H2-type domain-containing protein</fullName>
    </recommendedName>
</protein>
<reference evidence="3" key="1">
    <citation type="submission" date="2018-02" db="EMBL/GenBank/DDBJ databases">
        <title>Rhizophora mucronata_Transcriptome.</title>
        <authorList>
            <person name="Meera S.P."/>
            <person name="Sreeshan A."/>
            <person name="Augustine A."/>
        </authorList>
    </citation>
    <scope>NUCLEOTIDE SEQUENCE</scope>
    <source>
        <tissue evidence="3">Leaf</tissue>
    </source>
</reference>
<dbReference type="EMBL" id="GGEC01009628">
    <property type="protein sequence ID" value="MBW90111.1"/>
    <property type="molecule type" value="Transcribed_RNA"/>
</dbReference>
<sequence>MAGRWDLGLPKTSAGNLKEQLFRTTLNNVRSQGHPYVELREDGKRLIFFCTLCLARCYGDTVLMDHLKGNLHTERLSAAKLTLLKPNPWPFSDGVHFFNTSIGNEKDSVTINGSQGELESHNGDNSLAIVRYGENLRPGCNGHAELEGNKANMDFYGTGGDFDLLIPGVLIKDEVSDLKVRFVGHGQIAARFCGKGDISSEISRIWCEWLGKEDLGNDDKVRVLDHDFAVVTFPYDYNLGRQGLLDDLKLLLTSSPHSEMESGKGSNKRRKKSFSDPGDISDSLSNQCDSSGEESAASNGTSSKLLLDHYDDQLLNTSFISSKAIRRELRRQQRIAAERMCDICQQKMLPEKDVAALVNVKTGRLACSSRNMNGAFHVFHTSCLVHWILLCELEMTRNESVSPKIKGRSRRKNGARCNKSGKNGKTKALKCKIVSVFCPDCQGSGLNIDGHDREMPTVPLSEMFKYKIKISDGHRSWMRNPEVLENCSTGFYFPLQSEETVQEKVVPLKMLHFYRVDE</sequence>
<name>A0A2P2J9H2_RHIMU</name>
<accession>A0A2P2J9H2</accession>
<feature type="region of interest" description="Disordered" evidence="1">
    <location>
        <begin position="256"/>
        <end position="297"/>
    </location>
</feature>
<feature type="compositionally biased region" description="Basic residues" evidence="1">
    <location>
        <begin position="405"/>
        <end position="414"/>
    </location>
</feature>
<organism evidence="3">
    <name type="scientific">Rhizophora mucronata</name>
    <name type="common">Asiatic mangrove</name>
    <dbReference type="NCBI Taxonomy" id="61149"/>
    <lineage>
        <taxon>Eukaryota</taxon>
        <taxon>Viridiplantae</taxon>
        <taxon>Streptophyta</taxon>
        <taxon>Embryophyta</taxon>
        <taxon>Tracheophyta</taxon>
        <taxon>Spermatophyta</taxon>
        <taxon>Magnoliopsida</taxon>
        <taxon>eudicotyledons</taxon>
        <taxon>Gunneridae</taxon>
        <taxon>Pentapetalae</taxon>
        <taxon>rosids</taxon>
        <taxon>fabids</taxon>
        <taxon>Malpighiales</taxon>
        <taxon>Rhizophoraceae</taxon>
        <taxon>Rhizophora</taxon>
    </lineage>
</organism>
<feature type="region of interest" description="Disordered" evidence="1">
    <location>
        <begin position="402"/>
        <end position="421"/>
    </location>
</feature>
<dbReference type="PROSITE" id="PS00028">
    <property type="entry name" value="ZINC_FINGER_C2H2_1"/>
    <property type="match status" value="1"/>
</dbReference>
<evidence type="ECO:0000313" key="3">
    <source>
        <dbReference type="EMBL" id="MBW90111.1"/>
    </source>
</evidence>